<keyword evidence="3" id="KW-1185">Reference proteome</keyword>
<organism evidence="2 3">
    <name type="scientific">Phytophthora boehmeriae</name>
    <dbReference type="NCBI Taxonomy" id="109152"/>
    <lineage>
        <taxon>Eukaryota</taxon>
        <taxon>Sar</taxon>
        <taxon>Stramenopiles</taxon>
        <taxon>Oomycota</taxon>
        <taxon>Peronosporomycetes</taxon>
        <taxon>Peronosporales</taxon>
        <taxon>Peronosporaceae</taxon>
        <taxon>Phytophthora</taxon>
    </lineage>
</organism>
<evidence type="ECO:0000313" key="2">
    <source>
        <dbReference type="EMBL" id="KAG7399916.1"/>
    </source>
</evidence>
<dbReference type="InterPro" id="IPR051242">
    <property type="entry name" value="WD-EF-hand_domain"/>
</dbReference>
<dbReference type="AlphaFoldDB" id="A0A8T1X2G5"/>
<accession>A0A8T1X2G5</accession>
<sequence>MREELEEEVSEETLAEALCPETSHFIKNCTIGALNSSLSEPHENFLLEDTMPKPGEVWICVSGHRSRIAAQNAVKKQDDAESDGVSDEIHGRVGRKSLALSTVAFLSRRSSPFGSGSNHCEERTLASLPYLKRKIAIVNGELTDLITIAKVTRGEILYWDSTATSPLNAPKVLDMTDFVRKAGWSKHSLLSQFVGRVFLNGETPFRVAAIAMRPIDLTKSDKLYSLIDLDGKEHSFQPLNESISTVRLKLVETSRSELVQGEIAPAASRRRIPAVSASLSPNSGSSQMAVPQLQTNMQSLSVADQALNELLTSSTANPTSSRGSTPEAIALASSVGMGARTLPLIRHREKRVMGGLLPKRSSVRNRMDPGADVRRIHNPDDIPKNFRAMLQYKRDNKNAGFEGILPES</sequence>
<name>A0A8T1X2G5_9STRA</name>
<gene>
    <name evidence="2" type="ORF">PHYBOEH_007602</name>
</gene>
<reference evidence="2" key="1">
    <citation type="submission" date="2021-02" db="EMBL/GenBank/DDBJ databases">
        <authorList>
            <person name="Palmer J.M."/>
        </authorList>
    </citation>
    <scope>NUCLEOTIDE SEQUENCE</scope>
    <source>
        <strain evidence="2">SCRP23</strain>
    </source>
</reference>
<protein>
    <submittedName>
        <fullName evidence="2">Uncharacterized protein</fullName>
    </submittedName>
</protein>
<evidence type="ECO:0000256" key="1">
    <source>
        <dbReference type="ARBA" id="ARBA00022737"/>
    </source>
</evidence>
<dbReference type="PANTHER" id="PTHR44324">
    <property type="entry name" value="WD40 REPEAT DOMAIN 95"/>
    <property type="match status" value="1"/>
</dbReference>
<dbReference type="OrthoDB" id="112761at2759"/>
<dbReference type="EMBL" id="JAGDFL010000042">
    <property type="protein sequence ID" value="KAG7399916.1"/>
    <property type="molecule type" value="Genomic_DNA"/>
</dbReference>
<dbReference type="PANTHER" id="PTHR44324:SF4">
    <property type="entry name" value="WD40 REPEAT DOMAIN 95"/>
    <property type="match status" value="1"/>
</dbReference>
<proteinExistence type="predicted"/>
<dbReference type="Proteomes" id="UP000693981">
    <property type="component" value="Unassembled WGS sequence"/>
</dbReference>
<comment type="caution">
    <text evidence="2">The sequence shown here is derived from an EMBL/GenBank/DDBJ whole genome shotgun (WGS) entry which is preliminary data.</text>
</comment>
<keyword evidence="1" id="KW-0677">Repeat</keyword>
<evidence type="ECO:0000313" key="3">
    <source>
        <dbReference type="Proteomes" id="UP000693981"/>
    </source>
</evidence>